<feature type="region of interest" description="Disordered" evidence="2">
    <location>
        <begin position="680"/>
        <end position="714"/>
    </location>
</feature>
<feature type="region of interest" description="Disordered" evidence="2">
    <location>
        <begin position="112"/>
        <end position="151"/>
    </location>
</feature>
<dbReference type="VEuPathDB" id="AmoebaDB:NfTy_043350"/>
<feature type="coiled-coil region" evidence="1">
    <location>
        <begin position="301"/>
        <end position="328"/>
    </location>
</feature>
<dbReference type="RefSeq" id="XP_044559980.1">
    <property type="nucleotide sequence ID" value="XM_044709609.1"/>
</dbReference>
<evidence type="ECO:0000256" key="1">
    <source>
        <dbReference type="SAM" id="Coils"/>
    </source>
</evidence>
<sequence length="995" mass="113218">MSTQIASPSSTTSSSSADETPHTNPKHPISIVVNGPPPTASNTTEMEDFDGMLEMVDFKALKDQFSSHNLVSVSSSVLLDTEKLITTINILLETVEKQDRNIRALAKAIPRTSFKNQSSSTTRTKENQPEQQKPSIQDDQKPTKSVTPPPRIVEKETIVVKEDDPFLKNQLHHLNNEFAVIQEEHLQHQTRLTELEEIVQEQLTQEKMKVEMKIDEAKEMINVLKFDKEELLRQMVKLREDMKLAIDETTGEINHEIRTILQSLDMHVTNLRDEYRTLISSNADNLQGKIDSLSQKLGQNMDSFKERMDSQRNDIEELKYRVTKTEENFTRKLEYLTDKMEKNFRLLEKDVLKTNYVANLIYDVFQLDKQTVTDLPDTYVQEKFQLKEDIGRYSKMRAQKNRQELRKIYTDMLLVTPSFKSVAENATNNLNEVRWELLSRMDRESDRTREDIDDIRENMKRFVTYPELKASITENDVIKKVVTDVEKHETSIQNFFRNYLNREEIWEALRQKADEKNMELKADRKIVNGLFDYLNEKLNTILGKNTTEEMMEAIKNLEQKLQNKADRQELVDSHHTVYPPNIINIIRKDIVPDDLIVGMGLSQPFLMAKGEMETKTSGYKCLSCNRPFTKQQPCSSTGNSPPRRQLQQPSIPSQQQASTQQPSVTSTVISSTIVNPLQATPSTTCTADSSIPSLQPSSLTTSLPQQTSSLTSAPSIQPSLVQDFSKVLAQPPASTHETNHEQQASSSSRVRTDPPLLPPASPSDFFDIPKLNLKKVLKPPDYDNPIFRYSLKSSSRSVEEEMMEHTDRMTNENVDTNTQERSDTNHSALSDIEQKPPSQMFDIHLHMTTTTPTIDDSQTDLRPKPPRSAPLQMSFSRYSVRSLKDGNDSATIPSQPLTPKLVMSARDKENAFSNTTSIRPFSAKEPSRSSRNTFSLNAAVSASQKQPSELNSFPSTNPVTTSNLSSSSSSTGNFRHLLVIKPANKQRDNRFPKIK</sequence>
<protein>
    <submittedName>
        <fullName evidence="3">Uncharacterized protein</fullName>
    </submittedName>
</protein>
<evidence type="ECO:0000313" key="4">
    <source>
        <dbReference type="Proteomes" id="UP000444721"/>
    </source>
</evidence>
<feature type="compositionally biased region" description="Polar residues" evidence="2">
    <location>
        <begin position="630"/>
        <end position="646"/>
    </location>
</feature>
<dbReference type="VEuPathDB" id="AmoebaDB:FDP41_006019"/>
<reference evidence="3 4" key="1">
    <citation type="journal article" date="2019" name="Sci. Rep.">
        <title>Nanopore sequencing improves the draft genome of the human pathogenic amoeba Naegleria fowleri.</title>
        <authorList>
            <person name="Liechti N."/>
            <person name="Schurch N."/>
            <person name="Bruggmann R."/>
            <person name="Wittwer M."/>
        </authorList>
    </citation>
    <scope>NUCLEOTIDE SEQUENCE [LARGE SCALE GENOMIC DNA]</scope>
    <source>
        <strain evidence="3 4">ATCC 30894</strain>
    </source>
</reference>
<name>A0A6A5BDX0_NAEFO</name>
<organism evidence="3 4">
    <name type="scientific">Naegleria fowleri</name>
    <name type="common">Brain eating amoeba</name>
    <dbReference type="NCBI Taxonomy" id="5763"/>
    <lineage>
        <taxon>Eukaryota</taxon>
        <taxon>Discoba</taxon>
        <taxon>Heterolobosea</taxon>
        <taxon>Tetramitia</taxon>
        <taxon>Eutetramitia</taxon>
        <taxon>Vahlkampfiidae</taxon>
        <taxon>Naegleria</taxon>
    </lineage>
</organism>
<gene>
    <name evidence="3" type="ORF">FDP41_006019</name>
</gene>
<accession>A0A6A5BDX0</accession>
<feature type="region of interest" description="Disordered" evidence="2">
    <location>
        <begin position="630"/>
        <end position="667"/>
    </location>
</feature>
<feature type="compositionally biased region" description="Low complexity" evidence="2">
    <location>
        <begin position="1"/>
        <end position="16"/>
    </location>
</feature>
<feature type="compositionally biased region" description="Basic and acidic residues" evidence="2">
    <location>
        <begin position="985"/>
        <end position="995"/>
    </location>
</feature>
<feature type="coiled-coil region" evidence="1">
    <location>
        <begin position="544"/>
        <end position="571"/>
    </location>
</feature>
<feature type="region of interest" description="Disordered" evidence="2">
    <location>
        <begin position="732"/>
        <end position="765"/>
    </location>
</feature>
<feature type="compositionally biased region" description="Polar residues" evidence="2">
    <location>
        <begin position="113"/>
        <end position="122"/>
    </location>
</feature>
<feature type="region of interest" description="Disordered" evidence="2">
    <location>
        <begin position="1"/>
        <end position="45"/>
    </location>
</feature>
<evidence type="ECO:0000256" key="2">
    <source>
        <dbReference type="SAM" id="MobiDB-lite"/>
    </source>
</evidence>
<feature type="region of interest" description="Disordered" evidence="2">
    <location>
        <begin position="909"/>
        <end position="995"/>
    </location>
</feature>
<dbReference type="Proteomes" id="UP000444721">
    <property type="component" value="Unassembled WGS sequence"/>
</dbReference>
<proteinExistence type="predicted"/>
<evidence type="ECO:0000313" key="3">
    <source>
        <dbReference type="EMBL" id="KAF0975267.1"/>
    </source>
</evidence>
<feature type="compositionally biased region" description="Low complexity" evidence="2">
    <location>
        <begin position="954"/>
        <end position="971"/>
    </location>
</feature>
<keyword evidence="4" id="KW-1185">Reference proteome</keyword>
<dbReference type="PROSITE" id="PS50096">
    <property type="entry name" value="IQ"/>
    <property type="match status" value="1"/>
</dbReference>
<dbReference type="EMBL" id="VFQX01000048">
    <property type="protein sequence ID" value="KAF0975267.1"/>
    <property type="molecule type" value="Genomic_DNA"/>
</dbReference>
<feature type="compositionally biased region" description="Polar residues" evidence="2">
    <location>
        <begin position="732"/>
        <end position="749"/>
    </location>
</feature>
<keyword evidence="1" id="KW-0175">Coiled coil</keyword>
<comment type="caution">
    <text evidence="3">The sequence shown here is derived from an EMBL/GenBank/DDBJ whole genome shotgun (WGS) entry which is preliminary data.</text>
</comment>
<feature type="compositionally biased region" description="Low complexity" evidence="2">
    <location>
        <begin position="647"/>
        <end position="667"/>
    </location>
</feature>
<feature type="region of interest" description="Disordered" evidence="2">
    <location>
        <begin position="851"/>
        <end position="874"/>
    </location>
</feature>
<dbReference type="GeneID" id="68113237"/>
<dbReference type="AlphaFoldDB" id="A0A6A5BDX0"/>
<dbReference type="VEuPathDB" id="AmoebaDB:NF0120830"/>
<feature type="coiled-coil region" evidence="1">
    <location>
        <begin position="200"/>
        <end position="248"/>
    </location>
</feature>
<dbReference type="OrthoDB" id="10372448at2759"/>
<feature type="compositionally biased region" description="Polar residues" evidence="2">
    <location>
        <begin position="929"/>
        <end position="953"/>
    </location>
</feature>
<feature type="compositionally biased region" description="Low complexity" evidence="2">
    <location>
        <begin position="689"/>
        <end position="712"/>
    </location>
</feature>